<name>A0A4D6KP66_VIGUN</name>
<reference evidence="1 2" key="1">
    <citation type="submission" date="2019-04" db="EMBL/GenBank/DDBJ databases">
        <title>An improved genome assembly and genetic linkage map for asparagus bean, Vigna unguiculata ssp. sesquipedialis.</title>
        <authorList>
            <person name="Xia Q."/>
            <person name="Zhang R."/>
            <person name="Dong Y."/>
        </authorList>
    </citation>
    <scope>NUCLEOTIDE SEQUENCE [LARGE SCALE GENOMIC DNA]</scope>
    <source>
        <tissue evidence="1">Leaf</tissue>
    </source>
</reference>
<accession>A0A4D6KP66</accession>
<gene>
    <name evidence="1" type="ORF">DEO72_LG1g1997</name>
</gene>
<dbReference type="EMBL" id="CP039345">
    <property type="protein sequence ID" value="QCD78365.1"/>
    <property type="molecule type" value="Genomic_DNA"/>
</dbReference>
<organism evidence="1 2">
    <name type="scientific">Vigna unguiculata</name>
    <name type="common">Cowpea</name>
    <dbReference type="NCBI Taxonomy" id="3917"/>
    <lineage>
        <taxon>Eukaryota</taxon>
        <taxon>Viridiplantae</taxon>
        <taxon>Streptophyta</taxon>
        <taxon>Embryophyta</taxon>
        <taxon>Tracheophyta</taxon>
        <taxon>Spermatophyta</taxon>
        <taxon>Magnoliopsida</taxon>
        <taxon>eudicotyledons</taxon>
        <taxon>Gunneridae</taxon>
        <taxon>Pentapetalae</taxon>
        <taxon>rosids</taxon>
        <taxon>fabids</taxon>
        <taxon>Fabales</taxon>
        <taxon>Fabaceae</taxon>
        <taxon>Papilionoideae</taxon>
        <taxon>50 kb inversion clade</taxon>
        <taxon>NPAAA clade</taxon>
        <taxon>indigoferoid/millettioid clade</taxon>
        <taxon>Phaseoleae</taxon>
        <taxon>Vigna</taxon>
    </lineage>
</organism>
<evidence type="ECO:0000313" key="1">
    <source>
        <dbReference type="EMBL" id="QCD78365.1"/>
    </source>
</evidence>
<evidence type="ECO:0000313" key="2">
    <source>
        <dbReference type="Proteomes" id="UP000501690"/>
    </source>
</evidence>
<keyword evidence="2" id="KW-1185">Reference proteome</keyword>
<sequence>MSDPVAPSISSSAMDPFEFLKIKLNPDGSLTRNYVAYKSNGMGCNFVSDGKIKIYGKRITVSVSQCMKRIP</sequence>
<dbReference type="AlphaFoldDB" id="A0A4D6KP66"/>
<protein>
    <submittedName>
        <fullName evidence="1">Uncharacterized protein</fullName>
    </submittedName>
</protein>
<dbReference type="Proteomes" id="UP000501690">
    <property type="component" value="Linkage Group LG1"/>
</dbReference>
<proteinExistence type="predicted"/>